<comment type="caution">
    <text evidence="2">The sequence shown here is derived from an EMBL/GenBank/DDBJ whole genome shotgun (WGS) entry which is preliminary data.</text>
</comment>
<organism evidence="2 3">
    <name type="scientific">Ligilactobacillus ruminis</name>
    <dbReference type="NCBI Taxonomy" id="1623"/>
    <lineage>
        <taxon>Bacteria</taxon>
        <taxon>Bacillati</taxon>
        <taxon>Bacillota</taxon>
        <taxon>Bacilli</taxon>
        <taxon>Lactobacillales</taxon>
        <taxon>Lactobacillaceae</taxon>
        <taxon>Ligilactobacillus</taxon>
    </lineage>
</organism>
<dbReference type="EMBL" id="JHAJ01000024">
    <property type="protein sequence ID" value="KLA46949.1"/>
    <property type="molecule type" value="Genomic_DNA"/>
</dbReference>
<feature type="transmembrane region" description="Helical" evidence="1">
    <location>
        <begin position="6"/>
        <end position="26"/>
    </location>
</feature>
<feature type="transmembrane region" description="Helical" evidence="1">
    <location>
        <begin position="234"/>
        <end position="250"/>
    </location>
</feature>
<keyword evidence="1" id="KW-1133">Transmembrane helix</keyword>
<keyword evidence="1" id="KW-0472">Membrane</keyword>
<feature type="transmembrane region" description="Helical" evidence="1">
    <location>
        <begin position="38"/>
        <end position="60"/>
    </location>
</feature>
<evidence type="ECO:0000256" key="1">
    <source>
        <dbReference type="SAM" id="Phobius"/>
    </source>
</evidence>
<evidence type="ECO:0000313" key="2">
    <source>
        <dbReference type="EMBL" id="KLA46949.1"/>
    </source>
</evidence>
<proteinExistence type="predicted"/>
<sequence>MLERVLEMIFLAILFALSILVIEYTIAQKFLEKDASILVYAGGIVVVLFIAIIDGLLFTMGLTKKVDVTATYLGLCLPSGLLLLAFARMLFGVIKKMAQENPKKIIEIGNEKKPRMLPTNIWGVSMAAIFYGFFATAAGICMFLAVALKFNGGISSLAGAVAALIAVLLINSQYPKRLRSELIEGNVISEDTQTYQGEERRNGSISARDKGDILCYGGVLLAFLIYCFSRNTTIAAVVLFLGVMASLPYYRKDTKERKNRL</sequence>
<reference evidence="2 3" key="1">
    <citation type="journal article" date="2015" name="BMC Microbiol.">
        <title>Lactobacillus ruminis strains cluster according to their mammalian gut source.</title>
        <authorList>
            <person name="O' Donnell M.M."/>
            <person name="Harris H.M."/>
            <person name="Lynch D.B."/>
            <person name="Ross R.P."/>
            <person name="O'Toole P.W."/>
        </authorList>
    </citation>
    <scope>NUCLEOTIDE SEQUENCE [LARGE SCALE GENOMIC DNA]</scope>
    <source>
        <strain evidence="2 3">ATCC 27780</strain>
    </source>
</reference>
<gene>
    <name evidence="2" type="ORF">LRB_1538</name>
</gene>
<name>A0A837ISZ6_9LACO</name>
<dbReference type="Proteomes" id="UP000035618">
    <property type="component" value="Unassembled WGS sequence"/>
</dbReference>
<feature type="transmembrane region" description="Helical" evidence="1">
    <location>
        <begin position="72"/>
        <end position="94"/>
    </location>
</feature>
<keyword evidence="1" id="KW-0812">Transmembrane</keyword>
<evidence type="ECO:0000313" key="3">
    <source>
        <dbReference type="Proteomes" id="UP000035618"/>
    </source>
</evidence>
<protein>
    <submittedName>
        <fullName evidence="2">Uncharacterized protein</fullName>
    </submittedName>
</protein>
<dbReference type="AlphaFoldDB" id="A0A837ISZ6"/>
<feature type="transmembrane region" description="Helical" evidence="1">
    <location>
        <begin position="121"/>
        <end position="146"/>
    </location>
</feature>
<accession>A0A837ISZ6</accession>
<feature type="transmembrane region" description="Helical" evidence="1">
    <location>
        <begin position="152"/>
        <end position="170"/>
    </location>
</feature>